<dbReference type="GO" id="GO:0003676">
    <property type="term" value="F:nucleic acid binding"/>
    <property type="evidence" value="ECO:0007669"/>
    <property type="project" value="InterPro"/>
</dbReference>
<dbReference type="SUPFAM" id="SSF53098">
    <property type="entry name" value="Ribonuclease H-like"/>
    <property type="match status" value="1"/>
</dbReference>
<evidence type="ECO:0000313" key="3">
    <source>
        <dbReference type="Proteomes" id="UP000652761"/>
    </source>
</evidence>
<dbReference type="EMBL" id="NMUH01009431">
    <property type="protein sequence ID" value="MQM20053.1"/>
    <property type="molecule type" value="Genomic_DNA"/>
</dbReference>
<dbReference type="AlphaFoldDB" id="A0A843XLH8"/>
<evidence type="ECO:0000259" key="1">
    <source>
        <dbReference type="Pfam" id="PF13456"/>
    </source>
</evidence>
<dbReference type="Gene3D" id="3.30.420.10">
    <property type="entry name" value="Ribonuclease H-like superfamily/Ribonuclease H"/>
    <property type="match status" value="1"/>
</dbReference>
<dbReference type="InterPro" id="IPR002156">
    <property type="entry name" value="RNaseH_domain"/>
</dbReference>
<dbReference type="CDD" id="cd06222">
    <property type="entry name" value="RNase_H_like"/>
    <property type="match status" value="1"/>
</dbReference>
<dbReference type="PANTHER" id="PTHR47723:SF19">
    <property type="entry name" value="POLYNUCLEOTIDYL TRANSFERASE, RIBONUCLEASE H-LIKE SUPERFAMILY PROTEIN"/>
    <property type="match status" value="1"/>
</dbReference>
<comment type="caution">
    <text evidence="2">The sequence shown here is derived from an EMBL/GenBank/DDBJ whole genome shotgun (WGS) entry which is preliminary data.</text>
</comment>
<dbReference type="Pfam" id="PF08284">
    <property type="entry name" value="RVP_2"/>
    <property type="match status" value="1"/>
</dbReference>
<dbReference type="InterPro" id="IPR044730">
    <property type="entry name" value="RNase_H-like_dom_plant"/>
</dbReference>
<protein>
    <recommendedName>
        <fullName evidence="1">RNase H type-1 domain-containing protein</fullName>
    </recommendedName>
</protein>
<dbReference type="InterPro" id="IPR012337">
    <property type="entry name" value="RNaseH-like_sf"/>
</dbReference>
<dbReference type="Pfam" id="PF13456">
    <property type="entry name" value="RVT_3"/>
    <property type="match status" value="1"/>
</dbReference>
<keyword evidence="3" id="KW-1185">Reference proteome</keyword>
<organism evidence="2 3">
    <name type="scientific">Colocasia esculenta</name>
    <name type="common">Wild taro</name>
    <name type="synonym">Arum esculentum</name>
    <dbReference type="NCBI Taxonomy" id="4460"/>
    <lineage>
        <taxon>Eukaryota</taxon>
        <taxon>Viridiplantae</taxon>
        <taxon>Streptophyta</taxon>
        <taxon>Embryophyta</taxon>
        <taxon>Tracheophyta</taxon>
        <taxon>Spermatophyta</taxon>
        <taxon>Magnoliopsida</taxon>
        <taxon>Liliopsida</taxon>
        <taxon>Araceae</taxon>
        <taxon>Aroideae</taxon>
        <taxon>Colocasieae</taxon>
        <taxon>Colocasia</taxon>
    </lineage>
</organism>
<feature type="domain" description="RNase H type-1" evidence="1">
    <location>
        <begin position="321"/>
        <end position="400"/>
    </location>
</feature>
<dbReference type="PANTHER" id="PTHR47723">
    <property type="entry name" value="OS05G0353850 PROTEIN"/>
    <property type="match status" value="1"/>
</dbReference>
<dbReference type="InterPro" id="IPR021109">
    <property type="entry name" value="Peptidase_aspartic_dom_sf"/>
</dbReference>
<reference evidence="2" key="1">
    <citation type="submission" date="2017-07" db="EMBL/GenBank/DDBJ databases">
        <title>Taro Niue Genome Assembly and Annotation.</title>
        <authorList>
            <person name="Atibalentja N."/>
            <person name="Keating K."/>
            <person name="Fields C.J."/>
        </authorList>
    </citation>
    <scope>NUCLEOTIDE SEQUENCE</scope>
    <source>
        <strain evidence="2">Niue_2</strain>
        <tissue evidence="2">Leaf</tissue>
    </source>
</reference>
<gene>
    <name evidence="2" type="ORF">Taro_053068</name>
</gene>
<evidence type="ECO:0000313" key="2">
    <source>
        <dbReference type="EMBL" id="MQM20053.1"/>
    </source>
</evidence>
<dbReference type="Gene3D" id="2.40.70.10">
    <property type="entry name" value="Acid Proteases"/>
    <property type="match status" value="1"/>
</dbReference>
<dbReference type="OrthoDB" id="1024736at2759"/>
<proteinExistence type="predicted"/>
<name>A0A843XLH8_COLES</name>
<dbReference type="InterPro" id="IPR053151">
    <property type="entry name" value="RNase_H-like"/>
</dbReference>
<dbReference type="Proteomes" id="UP000652761">
    <property type="component" value="Unassembled WGS sequence"/>
</dbReference>
<sequence length="457" mass="52295">MIEGNQMPGRLYALQLSDYDIILGMDWLEIYGAMLDCIKKRIRFCHPNGAVFEYQGSPKKHWKSWKEIAQPKECGGLGVLNLYHMQIAFRTKMLWRALTTKSVCARFFKRKHLYNYHHSKAQFPLMLAADRRLWKQAAHLIQGNHRMISMDTNSAGYFWFDVWTGDTPLKAYIPEDIWRDMPDKLCTIQQALNTSESTQLQITLMHCPRHLLAQYLTNNDSKDTWVWCSTSNGIFSTKSVRLLLQPETAQNLKEMSAKHIINKTMLSIRAICISAKFQNIPQPWLNALKQSRKGDADLNQNVMAPRIVRWLTPPQGRLKLNVDGAFNVTTNEAGGGGILRDRKGNMYCAFANHYKHLKSILVAEAFALRDGLLMCYNKGINDVRVETDSLNLLHIVTGKLLHPWDFAFILQEIAVIAKKVQAAITYKDLCPSVGLYTVFLFLCEEKVNGVLVKVLKT</sequence>
<accession>A0A843XLH8</accession>
<dbReference type="InterPro" id="IPR036397">
    <property type="entry name" value="RNaseH_sf"/>
</dbReference>
<dbReference type="GO" id="GO:0004523">
    <property type="term" value="F:RNA-DNA hybrid ribonuclease activity"/>
    <property type="evidence" value="ECO:0007669"/>
    <property type="project" value="InterPro"/>
</dbReference>